<dbReference type="OrthoDB" id="9803630at2"/>
<evidence type="ECO:0000256" key="1">
    <source>
        <dbReference type="ARBA" id="ARBA00023015"/>
    </source>
</evidence>
<dbReference type="SUPFAM" id="SSF75516">
    <property type="entry name" value="Pheromone-binding domain of LuxR-like quorum-sensing transcription factors"/>
    <property type="match status" value="1"/>
</dbReference>
<dbReference type="STRING" id="1353537.TP2_17015"/>
<dbReference type="SUPFAM" id="SSF46894">
    <property type="entry name" value="C-terminal effector domain of the bipartite response regulators"/>
    <property type="match status" value="1"/>
</dbReference>
<dbReference type="Gene3D" id="1.10.10.10">
    <property type="entry name" value="Winged helix-like DNA-binding domain superfamily/Winged helix DNA-binding domain"/>
    <property type="match status" value="1"/>
</dbReference>
<dbReference type="RefSeq" id="WP_038074443.1">
    <property type="nucleotide sequence ID" value="NZ_AUND01000006.1"/>
</dbReference>
<evidence type="ECO:0000256" key="3">
    <source>
        <dbReference type="ARBA" id="ARBA00023163"/>
    </source>
</evidence>
<dbReference type="Pfam" id="PF00196">
    <property type="entry name" value="GerE"/>
    <property type="match status" value="1"/>
</dbReference>
<proteinExistence type="predicted"/>
<name>A0A074JEJ0_9RHOB</name>
<evidence type="ECO:0000256" key="2">
    <source>
        <dbReference type="ARBA" id="ARBA00023125"/>
    </source>
</evidence>
<dbReference type="InterPro" id="IPR016032">
    <property type="entry name" value="Sig_transdc_resp-reg_C-effctor"/>
</dbReference>
<accession>A0A074JEJ0</accession>
<dbReference type="Gene3D" id="3.30.450.80">
    <property type="entry name" value="Transcription factor LuxR-like, autoinducer-binding domain"/>
    <property type="match status" value="1"/>
</dbReference>
<dbReference type="Pfam" id="PF03472">
    <property type="entry name" value="Autoind_bind"/>
    <property type="match status" value="1"/>
</dbReference>
<dbReference type="PANTHER" id="PTHR44688">
    <property type="entry name" value="DNA-BINDING TRANSCRIPTIONAL ACTIVATOR DEVR_DOSR"/>
    <property type="match status" value="1"/>
</dbReference>
<evidence type="ECO:0000313" key="5">
    <source>
        <dbReference type="EMBL" id="KEO54949.1"/>
    </source>
</evidence>
<dbReference type="InterPro" id="IPR005143">
    <property type="entry name" value="TF_LuxR_autoind-bd_dom"/>
</dbReference>
<dbReference type="PROSITE" id="PS50043">
    <property type="entry name" value="HTH_LUXR_2"/>
    <property type="match status" value="1"/>
</dbReference>
<keyword evidence="2" id="KW-0238">DNA-binding</keyword>
<dbReference type="InterPro" id="IPR036693">
    <property type="entry name" value="TF_LuxR_autoind-bd_dom_sf"/>
</dbReference>
<dbReference type="SMART" id="SM00421">
    <property type="entry name" value="HTH_LUXR"/>
    <property type="match status" value="1"/>
</dbReference>
<keyword evidence="1" id="KW-0805">Transcription regulation</keyword>
<dbReference type="PANTHER" id="PTHR44688:SF16">
    <property type="entry name" value="DNA-BINDING TRANSCRIPTIONAL ACTIVATOR DEVR_DOSR"/>
    <property type="match status" value="1"/>
</dbReference>
<dbReference type="InterPro" id="IPR000792">
    <property type="entry name" value="Tscrpt_reg_LuxR_C"/>
</dbReference>
<comment type="caution">
    <text evidence="5">The sequence shown here is derived from an EMBL/GenBank/DDBJ whole genome shotgun (WGS) entry which is preliminary data.</text>
</comment>
<dbReference type="EMBL" id="AUND01000006">
    <property type="protein sequence ID" value="KEO54949.1"/>
    <property type="molecule type" value="Genomic_DNA"/>
</dbReference>
<keyword evidence="3" id="KW-0804">Transcription</keyword>
<evidence type="ECO:0000313" key="6">
    <source>
        <dbReference type="Proteomes" id="UP000027432"/>
    </source>
</evidence>
<protein>
    <recommendedName>
        <fullName evidence="4">HTH luxR-type domain-containing protein</fullName>
    </recommendedName>
</protein>
<dbReference type="GO" id="GO:0003677">
    <property type="term" value="F:DNA binding"/>
    <property type="evidence" value="ECO:0007669"/>
    <property type="project" value="UniProtKB-KW"/>
</dbReference>
<dbReference type="eggNOG" id="COG2197">
    <property type="taxonomic scope" value="Bacteria"/>
</dbReference>
<gene>
    <name evidence="5" type="ORF">TP2_17015</name>
</gene>
<dbReference type="AlphaFoldDB" id="A0A074JEJ0"/>
<organism evidence="5 6">
    <name type="scientific">Thioclava pacifica DSM 10166</name>
    <dbReference type="NCBI Taxonomy" id="1353537"/>
    <lineage>
        <taxon>Bacteria</taxon>
        <taxon>Pseudomonadati</taxon>
        <taxon>Pseudomonadota</taxon>
        <taxon>Alphaproteobacteria</taxon>
        <taxon>Rhodobacterales</taxon>
        <taxon>Paracoccaceae</taxon>
        <taxon>Thioclava</taxon>
    </lineage>
</organism>
<keyword evidence="6" id="KW-1185">Reference proteome</keyword>
<reference evidence="5 6" key="1">
    <citation type="submission" date="2013-07" db="EMBL/GenBank/DDBJ databases">
        <title>Thioclava pacifica DSM 10166 Genome Sequencing.</title>
        <authorList>
            <person name="Lai Q."/>
            <person name="Shao Z."/>
        </authorList>
    </citation>
    <scope>NUCLEOTIDE SEQUENCE [LARGE SCALE GENOMIC DNA]</scope>
    <source>
        <strain evidence="5 6">DSM 10166</strain>
    </source>
</reference>
<dbReference type="PRINTS" id="PR00038">
    <property type="entry name" value="HTHLUXR"/>
</dbReference>
<evidence type="ECO:0000259" key="4">
    <source>
        <dbReference type="PROSITE" id="PS50043"/>
    </source>
</evidence>
<dbReference type="InterPro" id="IPR036388">
    <property type="entry name" value="WH-like_DNA-bd_sf"/>
</dbReference>
<dbReference type="GO" id="GO:0006355">
    <property type="term" value="P:regulation of DNA-templated transcription"/>
    <property type="evidence" value="ECO:0007669"/>
    <property type="project" value="InterPro"/>
</dbReference>
<dbReference type="Proteomes" id="UP000027432">
    <property type="component" value="Unassembled WGS sequence"/>
</dbReference>
<sequence length="233" mass="25728">MDIIDLGAQSPTSADYMSYIATMCDALELDYGSYASVNPVTGDVVGYANYSDDWKQHYISRNLHRVDPTLHVASRSIAPVDWQRFERDRKFHSVFRAAADFGVSAQGLTVPIRGPYGDRGLLSVTRNCSIEEWEKLKKHIIGNLQTAAVHLHDSVMRSTSLVRAMGFPTLSAREIEILQWTAVGKLQQDIGDILSISHRTVEIHLRSARTKLGAVTTSQAVGRAIGMGLIFPG</sequence>
<feature type="domain" description="HTH luxR-type" evidence="4">
    <location>
        <begin position="163"/>
        <end position="228"/>
    </location>
</feature>
<dbReference type="CDD" id="cd06170">
    <property type="entry name" value="LuxR_C_like"/>
    <property type="match status" value="1"/>
</dbReference>